<accession>A0A6S7LMV1</accession>
<sequence>IRWSVRVPFELTFIDEQAGRGKESVLGSKVKSEGLVNPCVLKIVGDEISNKTTRWDVSFHEGILVEIKPKYVNDLQTFIKTYRSRSVKHASNSSTEVLEWHRNVPQADDVIDQDRIALSENLDKMSHRQEMCEFAQISANICDVTIDVKDGYDEKLLQVVMIHPKSTVCEYSKVQCHSCEKLEQDVKEMKEKLEDMAGIKEDVDQVKALLVQMFEKLSFLENNIQILSAINHASNTLMEDIVIALRESVICRKEGGILEEE</sequence>
<dbReference type="Proteomes" id="UP001152795">
    <property type="component" value="Unassembled WGS sequence"/>
</dbReference>
<comment type="caution">
    <text evidence="1">The sequence shown here is derived from an EMBL/GenBank/DDBJ whole genome shotgun (WGS) entry which is preliminary data.</text>
</comment>
<dbReference type="EMBL" id="CACRXK020024728">
    <property type="protein sequence ID" value="CAB4038902.1"/>
    <property type="molecule type" value="Genomic_DNA"/>
</dbReference>
<organism evidence="1 2">
    <name type="scientific">Paramuricea clavata</name>
    <name type="common">Red gorgonian</name>
    <name type="synonym">Violescent sea-whip</name>
    <dbReference type="NCBI Taxonomy" id="317549"/>
    <lineage>
        <taxon>Eukaryota</taxon>
        <taxon>Metazoa</taxon>
        <taxon>Cnidaria</taxon>
        <taxon>Anthozoa</taxon>
        <taxon>Octocorallia</taxon>
        <taxon>Malacalcyonacea</taxon>
        <taxon>Plexauridae</taxon>
        <taxon>Paramuricea</taxon>
    </lineage>
</organism>
<evidence type="ECO:0000313" key="2">
    <source>
        <dbReference type="Proteomes" id="UP001152795"/>
    </source>
</evidence>
<dbReference type="AlphaFoldDB" id="A0A6S7LMV1"/>
<dbReference type="OrthoDB" id="7873042at2759"/>
<evidence type="ECO:0000313" key="1">
    <source>
        <dbReference type="EMBL" id="CAB4038902.1"/>
    </source>
</evidence>
<reference evidence="1" key="1">
    <citation type="submission" date="2020-04" db="EMBL/GenBank/DDBJ databases">
        <authorList>
            <person name="Alioto T."/>
            <person name="Alioto T."/>
            <person name="Gomez Garrido J."/>
        </authorList>
    </citation>
    <scope>NUCLEOTIDE SEQUENCE</scope>
    <source>
        <strain evidence="1">A484AB</strain>
    </source>
</reference>
<protein>
    <submittedName>
        <fullName evidence="1">Uncharacterized protein</fullName>
    </submittedName>
</protein>
<feature type="non-terminal residue" evidence="1">
    <location>
        <position position="261"/>
    </location>
</feature>
<keyword evidence="2" id="KW-1185">Reference proteome</keyword>
<gene>
    <name evidence="1" type="ORF">PACLA_8A071608</name>
</gene>
<name>A0A6S7LMV1_PARCT</name>
<feature type="non-terminal residue" evidence="1">
    <location>
        <position position="1"/>
    </location>
</feature>
<proteinExistence type="predicted"/>